<accession>A0A7X2GYI8</accession>
<feature type="transmembrane region" description="Helical" evidence="7">
    <location>
        <begin position="135"/>
        <end position="155"/>
    </location>
</feature>
<dbReference type="CDD" id="cd00082">
    <property type="entry name" value="HisKA"/>
    <property type="match status" value="1"/>
</dbReference>
<name>A0A7X2GYI8_9NEIS</name>
<protein>
    <recommendedName>
        <fullName evidence="2">histidine kinase</fullName>
        <ecNumber evidence="2">2.7.13.3</ecNumber>
    </recommendedName>
</protein>
<dbReference type="InterPro" id="IPR050736">
    <property type="entry name" value="Sensor_HK_Regulatory"/>
</dbReference>
<keyword evidence="7" id="KW-0472">Membrane</keyword>
<keyword evidence="6" id="KW-0902">Two-component regulatory system</keyword>
<dbReference type="Gene3D" id="3.30.565.10">
    <property type="entry name" value="Histidine kinase-like ATPase, C-terminal domain"/>
    <property type="match status" value="1"/>
</dbReference>
<dbReference type="Pfam" id="PF02518">
    <property type="entry name" value="HATPase_c"/>
    <property type="match status" value="1"/>
</dbReference>
<evidence type="ECO:0000313" key="10">
    <source>
        <dbReference type="Proteomes" id="UP000486297"/>
    </source>
</evidence>
<feature type="transmembrane region" description="Helical" evidence="7">
    <location>
        <begin position="21"/>
        <end position="41"/>
    </location>
</feature>
<dbReference type="AlphaFoldDB" id="A0A7X2GYI8"/>
<evidence type="ECO:0000256" key="3">
    <source>
        <dbReference type="ARBA" id="ARBA00022553"/>
    </source>
</evidence>
<dbReference type="PROSITE" id="PS50109">
    <property type="entry name" value="HIS_KIN"/>
    <property type="match status" value="1"/>
</dbReference>
<comment type="catalytic activity">
    <reaction evidence="1">
        <text>ATP + protein L-histidine = ADP + protein N-phospho-L-histidine.</text>
        <dbReference type="EC" id="2.7.13.3"/>
    </reaction>
</comment>
<dbReference type="SUPFAM" id="SSF47384">
    <property type="entry name" value="Homodimeric domain of signal transducing histidine kinase"/>
    <property type="match status" value="1"/>
</dbReference>
<sequence>MTKFSNQELDNLSERLPGLINVARIVIVIVIVIVLSLLVFQVLGTYSGINLENVAFPTIEFYSWAALYSFFILLSVFRPDWQWQSLDLPNASAVVDISMMVILVYIAGGINSGFAILVLPFIATSCLLSYGHYPMLYAGYASLLFVILLFLDGGIRFSPLEWQNQSVLNCIILIGASYLVAMLTAFAAKYLEQATESASKHQLAYRRISGLNRLVLNRVQEAVIVIDAGQRVWLFNKQAKNYFPSLAVDQQEFVFGELVSRWQYQPDKAFETDIHIFQHAMHVRAVPLIQEQTELLMLYARSLREVAAEAMSTKLTSLGQLTANLAHEIRNPMSAIRHASDLLQDDEDIDPVKAKLYDIIDNNIQRIDKMLEDISLLNKRDNISREPIHLMKFWLGFKQEFTLNNPAVIGCLRMNMEGSNLTVLSDPMHLRQIMWNLCNNAWRHSRQDENAITVLIRPSGRMHISIVVADNGKGVAPEVRNHLFEPFYTTEKQGTGLGLYVARELAHANLGQLHYHPEMNGFELILPKDSNE</sequence>
<keyword evidence="3" id="KW-0597">Phosphoprotein</keyword>
<keyword evidence="7" id="KW-1133">Transmembrane helix</keyword>
<keyword evidence="5 9" id="KW-0418">Kinase</keyword>
<comment type="caution">
    <text evidence="9">The sequence shown here is derived from an EMBL/GenBank/DDBJ whole genome shotgun (WGS) entry which is preliminary data.</text>
</comment>
<dbReference type="InterPro" id="IPR036890">
    <property type="entry name" value="HATPase_C_sf"/>
</dbReference>
<dbReference type="CDD" id="cd00075">
    <property type="entry name" value="HATPase"/>
    <property type="match status" value="1"/>
</dbReference>
<organism evidence="9 10">
    <name type="scientific">Neisseria brasiliensis</name>
    <dbReference type="NCBI Taxonomy" id="2666100"/>
    <lineage>
        <taxon>Bacteria</taxon>
        <taxon>Pseudomonadati</taxon>
        <taxon>Pseudomonadota</taxon>
        <taxon>Betaproteobacteria</taxon>
        <taxon>Neisseriales</taxon>
        <taxon>Neisseriaceae</taxon>
        <taxon>Neisseria</taxon>
    </lineage>
</organism>
<evidence type="ECO:0000256" key="7">
    <source>
        <dbReference type="SAM" id="Phobius"/>
    </source>
</evidence>
<dbReference type="EC" id="2.7.13.3" evidence="2"/>
<keyword evidence="10" id="KW-1185">Reference proteome</keyword>
<evidence type="ECO:0000256" key="4">
    <source>
        <dbReference type="ARBA" id="ARBA00022679"/>
    </source>
</evidence>
<dbReference type="InterPro" id="IPR005467">
    <property type="entry name" value="His_kinase_dom"/>
</dbReference>
<proteinExistence type="predicted"/>
<evidence type="ECO:0000313" key="9">
    <source>
        <dbReference type="EMBL" id="MRN38348.1"/>
    </source>
</evidence>
<evidence type="ECO:0000256" key="2">
    <source>
        <dbReference type="ARBA" id="ARBA00012438"/>
    </source>
</evidence>
<dbReference type="Pfam" id="PF25323">
    <property type="entry name" value="6TM_PilS"/>
    <property type="match status" value="1"/>
</dbReference>
<keyword evidence="4" id="KW-0808">Transferase</keyword>
<gene>
    <name evidence="9" type="ORF">GJU80_07600</name>
</gene>
<dbReference type="EMBL" id="WJXO01000001">
    <property type="protein sequence ID" value="MRN38348.1"/>
    <property type="molecule type" value="Genomic_DNA"/>
</dbReference>
<feature type="transmembrane region" description="Helical" evidence="7">
    <location>
        <begin position="97"/>
        <end position="123"/>
    </location>
</feature>
<feature type="transmembrane region" description="Helical" evidence="7">
    <location>
        <begin position="61"/>
        <end position="77"/>
    </location>
</feature>
<keyword evidence="7" id="KW-0812">Transmembrane</keyword>
<dbReference type="PANTHER" id="PTHR43711">
    <property type="entry name" value="TWO-COMPONENT HISTIDINE KINASE"/>
    <property type="match status" value="1"/>
</dbReference>
<evidence type="ECO:0000256" key="5">
    <source>
        <dbReference type="ARBA" id="ARBA00022777"/>
    </source>
</evidence>
<reference evidence="9" key="1">
    <citation type="journal article" name="Emerg. Infect. Dis.">
        <title>Two cases of a newly characterized neisseria species.</title>
        <authorList>
            <person name="Mustapha M."/>
            <person name="Lemos A.P.S."/>
            <person name="Harrison L.H."/>
            <person name="Vantyne D."/>
            <person name="Sacchi C.T."/>
        </authorList>
    </citation>
    <scope>NUCLEOTIDE SEQUENCE</scope>
    <source>
        <strain evidence="9">N.95.16</strain>
    </source>
</reference>
<dbReference type="SMART" id="SM00388">
    <property type="entry name" value="HisKA"/>
    <property type="match status" value="1"/>
</dbReference>
<dbReference type="InterPro" id="IPR003661">
    <property type="entry name" value="HisK_dim/P_dom"/>
</dbReference>
<dbReference type="GO" id="GO:0000155">
    <property type="term" value="F:phosphorelay sensor kinase activity"/>
    <property type="evidence" value="ECO:0007669"/>
    <property type="project" value="InterPro"/>
</dbReference>
<dbReference type="RefSeq" id="WP_095502283.1">
    <property type="nucleotide sequence ID" value="NZ_WJXO01000001.1"/>
</dbReference>
<dbReference type="InterPro" id="IPR036097">
    <property type="entry name" value="HisK_dim/P_sf"/>
</dbReference>
<dbReference type="PANTHER" id="PTHR43711:SF31">
    <property type="entry name" value="HISTIDINE KINASE"/>
    <property type="match status" value="1"/>
</dbReference>
<feature type="transmembrane region" description="Helical" evidence="7">
    <location>
        <begin position="167"/>
        <end position="191"/>
    </location>
</feature>
<evidence type="ECO:0000259" key="8">
    <source>
        <dbReference type="PROSITE" id="PS50109"/>
    </source>
</evidence>
<dbReference type="Gene3D" id="1.10.287.130">
    <property type="match status" value="1"/>
</dbReference>
<dbReference type="Proteomes" id="UP000486297">
    <property type="component" value="Unassembled WGS sequence"/>
</dbReference>
<dbReference type="SUPFAM" id="SSF55874">
    <property type="entry name" value="ATPase domain of HSP90 chaperone/DNA topoisomerase II/histidine kinase"/>
    <property type="match status" value="1"/>
</dbReference>
<dbReference type="InterPro" id="IPR004358">
    <property type="entry name" value="Sig_transdc_His_kin-like_C"/>
</dbReference>
<dbReference type="InterPro" id="IPR003594">
    <property type="entry name" value="HATPase_dom"/>
</dbReference>
<dbReference type="SMART" id="SM00387">
    <property type="entry name" value="HATPase_c"/>
    <property type="match status" value="1"/>
</dbReference>
<evidence type="ECO:0000256" key="1">
    <source>
        <dbReference type="ARBA" id="ARBA00000085"/>
    </source>
</evidence>
<evidence type="ECO:0000256" key="6">
    <source>
        <dbReference type="ARBA" id="ARBA00023012"/>
    </source>
</evidence>
<feature type="domain" description="Histidine kinase" evidence="8">
    <location>
        <begin position="324"/>
        <end position="526"/>
    </location>
</feature>
<dbReference type="Pfam" id="PF00512">
    <property type="entry name" value="HisKA"/>
    <property type="match status" value="1"/>
</dbReference>
<dbReference type="PRINTS" id="PR00344">
    <property type="entry name" value="BCTRLSENSOR"/>
</dbReference>